<dbReference type="RefSeq" id="WP_047528760.1">
    <property type="nucleotide sequence ID" value="NZ_CCEH01000001.1"/>
</dbReference>
<accession>A0A077UD88</accession>
<protein>
    <submittedName>
        <fullName evidence="1">Uncharacterized protein</fullName>
    </submittedName>
</protein>
<organism evidence="1 2">
    <name type="scientific">Staphylococcus schweitzeri</name>
    <dbReference type="NCBI Taxonomy" id="1654388"/>
    <lineage>
        <taxon>Bacteria</taxon>
        <taxon>Bacillati</taxon>
        <taxon>Bacillota</taxon>
        <taxon>Bacilli</taxon>
        <taxon>Bacillales</taxon>
        <taxon>Staphylococcaceae</taxon>
        <taxon>Staphylococcus</taxon>
    </lineage>
</organism>
<dbReference type="Proteomes" id="UP000044616">
    <property type="component" value="Unassembled WGS sequence"/>
</dbReference>
<proteinExistence type="predicted"/>
<sequence length="72" mass="8523">MIEKVWNEKKLIEVGKQNISKINFYKHETSNVDIFKLYNKKNEFIGLAGFIGNYSIQHKNENVEQLSIFEVM</sequence>
<evidence type="ECO:0000313" key="1">
    <source>
        <dbReference type="EMBL" id="CDR26459.1"/>
    </source>
</evidence>
<evidence type="ECO:0000313" key="2">
    <source>
        <dbReference type="Proteomes" id="UP000044616"/>
    </source>
</evidence>
<reference evidence="1 2" key="1">
    <citation type="submission" date="2014-05" db="EMBL/GenBank/DDBJ databases">
        <authorList>
            <person name="Aslett A.Martin."/>
            <person name="De Silva Nishadi"/>
        </authorList>
    </citation>
    <scope>NUCLEOTIDE SEQUENCE [LARGE SCALE GENOMIC DNA]</scope>
</reference>
<dbReference type="EMBL" id="CCEH01000001">
    <property type="protein sequence ID" value="CDR26459.1"/>
    <property type="molecule type" value="Genomic_DNA"/>
</dbReference>
<gene>
    <name evidence="1" type="ORF">ERS140147_00010</name>
</gene>
<name>A0A077UD88_9STAP</name>
<dbReference type="AlphaFoldDB" id="A0A077UD88"/>